<evidence type="ECO:0000313" key="2">
    <source>
        <dbReference type="EMBL" id="KAF2402069.1"/>
    </source>
</evidence>
<dbReference type="EMBL" id="ML996692">
    <property type="protein sequence ID" value="KAF2402069.1"/>
    <property type="molecule type" value="Genomic_DNA"/>
</dbReference>
<dbReference type="InterPro" id="IPR025204">
    <property type="entry name" value="CENP-L"/>
</dbReference>
<feature type="region of interest" description="Disordered" evidence="1">
    <location>
        <begin position="75"/>
        <end position="97"/>
    </location>
</feature>
<feature type="compositionally biased region" description="Basic and acidic residues" evidence="1">
    <location>
        <begin position="340"/>
        <end position="349"/>
    </location>
</feature>
<proteinExistence type="predicted"/>
<organism evidence="2 3">
    <name type="scientific">Trichodelitschia bisporula</name>
    <dbReference type="NCBI Taxonomy" id="703511"/>
    <lineage>
        <taxon>Eukaryota</taxon>
        <taxon>Fungi</taxon>
        <taxon>Dikarya</taxon>
        <taxon>Ascomycota</taxon>
        <taxon>Pezizomycotina</taxon>
        <taxon>Dothideomycetes</taxon>
        <taxon>Dothideomycetes incertae sedis</taxon>
        <taxon>Phaeotrichales</taxon>
        <taxon>Phaeotrichaceae</taxon>
        <taxon>Trichodelitschia</taxon>
    </lineage>
</organism>
<reference evidence="2" key="1">
    <citation type="journal article" date="2020" name="Stud. Mycol.">
        <title>101 Dothideomycetes genomes: a test case for predicting lifestyles and emergence of pathogens.</title>
        <authorList>
            <person name="Haridas S."/>
            <person name="Albert R."/>
            <person name="Binder M."/>
            <person name="Bloem J."/>
            <person name="Labutti K."/>
            <person name="Salamov A."/>
            <person name="Andreopoulos B."/>
            <person name="Baker S."/>
            <person name="Barry K."/>
            <person name="Bills G."/>
            <person name="Bluhm B."/>
            <person name="Cannon C."/>
            <person name="Castanera R."/>
            <person name="Culley D."/>
            <person name="Daum C."/>
            <person name="Ezra D."/>
            <person name="Gonzalez J."/>
            <person name="Henrissat B."/>
            <person name="Kuo A."/>
            <person name="Liang C."/>
            <person name="Lipzen A."/>
            <person name="Lutzoni F."/>
            <person name="Magnuson J."/>
            <person name="Mondo S."/>
            <person name="Nolan M."/>
            <person name="Ohm R."/>
            <person name="Pangilinan J."/>
            <person name="Park H.-J."/>
            <person name="Ramirez L."/>
            <person name="Alfaro M."/>
            <person name="Sun H."/>
            <person name="Tritt A."/>
            <person name="Yoshinaga Y."/>
            <person name="Zwiers L.-H."/>
            <person name="Turgeon B."/>
            <person name="Goodwin S."/>
            <person name="Spatafora J."/>
            <person name="Crous P."/>
            <person name="Grigoriev I."/>
        </authorList>
    </citation>
    <scope>NUCLEOTIDE SEQUENCE</scope>
    <source>
        <strain evidence="2">CBS 262.69</strain>
    </source>
</reference>
<dbReference type="Proteomes" id="UP000799640">
    <property type="component" value="Unassembled WGS sequence"/>
</dbReference>
<gene>
    <name evidence="2" type="ORF">EJ06DRAFT_373110</name>
</gene>
<sequence>MSDPYPLYTTSYTLHRLSPLHTPAPLLLPPLAKRLQDTLANTLRGVQLETPENTSAAGALRQIAWEWLGDEARWAREHPPDSDDEEQEETLPPLPPLDPADAKGMLLRLHYERATYIAVFLRSARGPAVKGFTPFPLLATRMPAGTRTALLAFISETFDARVGACALSSSFMAQRLETLVAGYEGEGWDVQKGLAVQIAFPSAGGLVRGVNVTLQSGDLAGFVERGREGEEMREGRGVVGPFTRGLDAYLRTHMAFSLAGSGTQFARFAFGPVALGAEGRVNVLTASGLGRGVWDALVLEAETQFDGAAEEGVKSEFEVVERARGRTMESLPSEPPPPYELHDPARSGR</sequence>
<evidence type="ECO:0000256" key="1">
    <source>
        <dbReference type="SAM" id="MobiDB-lite"/>
    </source>
</evidence>
<name>A0A6G1I1X3_9PEZI</name>
<dbReference type="AlphaFoldDB" id="A0A6G1I1X3"/>
<feature type="region of interest" description="Disordered" evidence="1">
    <location>
        <begin position="324"/>
        <end position="349"/>
    </location>
</feature>
<accession>A0A6G1I1X3</accession>
<protein>
    <submittedName>
        <fullName evidence="2">Uncharacterized protein</fullName>
    </submittedName>
</protein>
<keyword evidence="3" id="KW-1185">Reference proteome</keyword>
<dbReference type="Pfam" id="PF13092">
    <property type="entry name" value="CENP-L"/>
    <property type="match status" value="1"/>
</dbReference>
<dbReference type="OrthoDB" id="8864979at2759"/>
<evidence type="ECO:0000313" key="3">
    <source>
        <dbReference type="Proteomes" id="UP000799640"/>
    </source>
</evidence>